<name>A0ABR9EF68_9GAMM</name>
<feature type="transmembrane region" description="Helical" evidence="1">
    <location>
        <begin position="288"/>
        <end position="306"/>
    </location>
</feature>
<proteinExistence type="predicted"/>
<evidence type="ECO:0000313" key="3">
    <source>
        <dbReference type="Proteomes" id="UP000615755"/>
    </source>
</evidence>
<organism evidence="2 3">
    <name type="scientific">Pseudoalteromonas aurantia 208</name>
    <dbReference type="NCBI Taxonomy" id="1314867"/>
    <lineage>
        <taxon>Bacteria</taxon>
        <taxon>Pseudomonadati</taxon>
        <taxon>Pseudomonadota</taxon>
        <taxon>Gammaproteobacteria</taxon>
        <taxon>Alteromonadales</taxon>
        <taxon>Pseudoalteromonadaceae</taxon>
        <taxon>Pseudoalteromonas</taxon>
    </lineage>
</organism>
<protein>
    <recommendedName>
        <fullName evidence="4">Nucleoside recognition protein</fullName>
    </recommendedName>
</protein>
<feature type="transmembrane region" description="Helical" evidence="1">
    <location>
        <begin position="257"/>
        <end position="282"/>
    </location>
</feature>
<keyword evidence="1" id="KW-0472">Membrane</keyword>
<keyword evidence="1" id="KW-1133">Transmembrane helix</keyword>
<feature type="transmembrane region" description="Helical" evidence="1">
    <location>
        <begin position="92"/>
        <end position="110"/>
    </location>
</feature>
<evidence type="ECO:0000256" key="1">
    <source>
        <dbReference type="SAM" id="Phobius"/>
    </source>
</evidence>
<keyword evidence="3" id="KW-1185">Reference proteome</keyword>
<sequence>MAVIMKSIYQFFQELFKEIFNVTSTLFRIMIPIIIAIKVVEELGGIVILSEWLSPIMESVGLPKEVGLVWATTLLINIYAGLIVLINSDVPLTVAQASVLGSMMLLAHSLPIEGAIAKKAGVSWLATLSVRVGGSLVLAWLLNLSYEYGDLLNYSATVLWQPEVSGDISYFAWAIEQLKNFAVIFMVISVLLLLLKILKVLGVEKLMAILLRPFLRLLGISKDATNLTIIGITLGLSFGGGLLINEAKKGHISARDVFTAIMLLNLLHSLIEDTLLIMLIGADFNTIFWGRLVFSVLVVASISHVIKRINPSICERYFYRDVSHSPRQI</sequence>
<dbReference type="Proteomes" id="UP000615755">
    <property type="component" value="Unassembled WGS sequence"/>
</dbReference>
<feature type="transmembrane region" description="Helical" evidence="1">
    <location>
        <begin position="29"/>
        <end position="54"/>
    </location>
</feature>
<evidence type="ECO:0008006" key="4">
    <source>
        <dbReference type="Google" id="ProtNLM"/>
    </source>
</evidence>
<accession>A0ABR9EF68</accession>
<comment type="caution">
    <text evidence="2">The sequence shown here is derived from an EMBL/GenBank/DDBJ whole genome shotgun (WGS) entry which is preliminary data.</text>
</comment>
<keyword evidence="1" id="KW-0812">Transmembrane</keyword>
<evidence type="ECO:0000313" key="2">
    <source>
        <dbReference type="EMBL" id="MBE0368403.1"/>
    </source>
</evidence>
<feature type="transmembrane region" description="Helical" evidence="1">
    <location>
        <begin position="227"/>
        <end position="245"/>
    </location>
</feature>
<feature type="transmembrane region" description="Helical" evidence="1">
    <location>
        <begin position="181"/>
        <end position="198"/>
    </location>
</feature>
<reference evidence="2 3" key="1">
    <citation type="submission" date="2015-03" db="EMBL/GenBank/DDBJ databases">
        <title>Genome sequence of Pseudoalteromonas aurantia.</title>
        <authorList>
            <person name="Xie B.-B."/>
            <person name="Rong J.-C."/>
            <person name="Qin Q.-L."/>
            <person name="Zhang Y.-Z."/>
        </authorList>
    </citation>
    <scope>NUCLEOTIDE SEQUENCE [LARGE SCALE GENOMIC DNA]</scope>
    <source>
        <strain evidence="2 3">208</strain>
    </source>
</reference>
<feature type="transmembrane region" description="Helical" evidence="1">
    <location>
        <begin position="66"/>
        <end position="86"/>
    </location>
</feature>
<gene>
    <name evidence="2" type="ORF">PAUR_a1993</name>
</gene>
<feature type="transmembrane region" description="Helical" evidence="1">
    <location>
        <begin position="122"/>
        <end position="142"/>
    </location>
</feature>
<dbReference type="EMBL" id="AQGV01000012">
    <property type="protein sequence ID" value="MBE0368403.1"/>
    <property type="molecule type" value="Genomic_DNA"/>
</dbReference>